<dbReference type="RefSeq" id="WP_379599439.1">
    <property type="nucleotide sequence ID" value="NZ_JBHRTN010000026.1"/>
</dbReference>
<name>A0ABV7G798_9PROT</name>
<evidence type="ECO:0000313" key="5">
    <source>
        <dbReference type="Proteomes" id="UP001595593"/>
    </source>
</evidence>
<dbReference type="InterPro" id="IPR017871">
    <property type="entry name" value="ABC_transporter-like_CS"/>
</dbReference>
<keyword evidence="5" id="KW-1185">Reference proteome</keyword>
<keyword evidence="1" id="KW-0547">Nucleotide-binding</keyword>
<evidence type="ECO:0000256" key="1">
    <source>
        <dbReference type="ARBA" id="ARBA00022741"/>
    </source>
</evidence>
<reference evidence="5" key="1">
    <citation type="journal article" date="2019" name="Int. J. Syst. Evol. Microbiol.">
        <title>The Global Catalogue of Microorganisms (GCM) 10K type strain sequencing project: providing services to taxonomists for standard genome sequencing and annotation.</title>
        <authorList>
            <consortium name="The Broad Institute Genomics Platform"/>
            <consortium name="The Broad Institute Genome Sequencing Center for Infectious Disease"/>
            <person name="Wu L."/>
            <person name="Ma J."/>
        </authorList>
    </citation>
    <scope>NUCLEOTIDE SEQUENCE [LARGE SCALE GENOMIC DNA]</scope>
    <source>
        <strain evidence="5">KCTC 52094</strain>
    </source>
</reference>
<organism evidence="4 5">
    <name type="scientific">Teichococcus globiformis</name>
    <dbReference type="NCBI Taxonomy" id="2307229"/>
    <lineage>
        <taxon>Bacteria</taxon>
        <taxon>Pseudomonadati</taxon>
        <taxon>Pseudomonadota</taxon>
        <taxon>Alphaproteobacteria</taxon>
        <taxon>Acetobacterales</taxon>
        <taxon>Roseomonadaceae</taxon>
        <taxon>Roseomonas</taxon>
    </lineage>
</organism>
<dbReference type="EMBL" id="JBHRTN010000026">
    <property type="protein sequence ID" value="MFC3127418.1"/>
    <property type="molecule type" value="Genomic_DNA"/>
</dbReference>
<dbReference type="SUPFAM" id="SSF52540">
    <property type="entry name" value="P-loop containing nucleoside triphosphate hydrolases"/>
    <property type="match status" value="1"/>
</dbReference>
<dbReference type="InterPro" id="IPR027417">
    <property type="entry name" value="P-loop_NTPase"/>
</dbReference>
<dbReference type="Gene3D" id="3.40.50.300">
    <property type="entry name" value="P-loop containing nucleotide triphosphate hydrolases"/>
    <property type="match status" value="1"/>
</dbReference>
<dbReference type="InterPro" id="IPR003439">
    <property type="entry name" value="ABC_transporter-like_ATP-bd"/>
</dbReference>
<evidence type="ECO:0000259" key="3">
    <source>
        <dbReference type="PROSITE" id="PS50893"/>
    </source>
</evidence>
<dbReference type="PROSITE" id="PS00211">
    <property type="entry name" value="ABC_TRANSPORTER_1"/>
    <property type="match status" value="1"/>
</dbReference>
<dbReference type="SMART" id="SM00382">
    <property type="entry name" value="AAA"/>
    <property type="match status" value="1"/>
</dbReference>
<dbReference type="PANTHER" id="PTHR43230">
    <property type="entry name" value="ABC-TYPE DIPEPTIDE/OLIGOPEPTIDE TRANSPORT SYSTEM, ATPASE COMPONENT"/>
    <property type="match status" value="1"/>
</dbReference>
<feature type="domain" description="ABC transporter" evidence="3">
    <location>
        <begin position="6"/>
        <end position="257"/>
    </location>
</feature>
<protein>
    <submittedName>
        <fullName evidence="4">ABC transporter ATP-binding protein</fullName>
    </submittedName>
</protein>
<dbReference type="PANTHER" id="PTHR43230:SF1">
    <property type="entry name" value="OLIGOPEPTIDE ABC TRANSPORTER, ATP-BINDING PROTEIN"/>
    <property type="match status" value="1"/>
</dbReference>
<evidence type="ECO:0000313" key="4">
    <source>
        <dbReference type="EMBL" id="MFC3127418.1"/>
    </source>
</evidence>
<sequence>MTVPLLELREVSKVYGARLLGRRRDPAVKNVSFALEAGRPEVFAIIGESGSGKSSLARMVLGMSAASSGQVLFRGRDLARLRGRRARLDFMQQVQPIFQNPFEAFNPLVRVDRYLFSTARHLAGANDAAAAATAADLALQQVGLSLAEVRGRFPHEMSGGQLQRAAIARALIPGPALLVADEPVSMIDASLRMTIVNLFRELRDRLKVSIIYITHDLATAYTISDRIVIMRHGEVVEQGEARAVLSAPRHPYSIQLKEAVLSVEAAGDDTHQPAYG</sequence>
<proteinExistence type="predicted"/>
<dbReference type="Proteomes" id="UP001595593">
    <property type="component" value="Unassembled WGS sequence"/>
</dbReference>
<dbReference type="InterPro" id="IPR003593">
    <property type="entry name" value="AAA+_ATPase"/>
</dbReference>
<dbReference type="Pfam" id="PF00005">
    <property type="entry name" value="ABC_tran"/>
    <property type="match status" value="1"/>
</dbReference>
<accession>A0ABV7G798</accession>
<dbReference type="PROSITE" id="PS50893">
    <property type="entry name" value="ABC_TRANSPORTER_2"/>
    <property type="match status" value="1"/>
</dbReference>
<keyword evidence="2 4" id="KW-0067">ATP-binding</keyword>
<dbReference type="CDD" id="cd03257">
    <property type="entry name" value="ABC_NikE_OppD_transporters"/>
    <property type="match status" value="1"/>
</dbReference>
<gene>
    <name evidence="4" type="ORF">ACFOD4_20330</name>
</gene>
<dbReference type="GO" id="GO:0005524">
    <property type="term" value="F:ATP binding"/>
    <property type="evidence" value="ECO:0007669"/>
    <property type="project" value="UniProtKB-KW"/>
</dbReference>
<evidence type="ECO:0000256" key="2">
    <source>
        <dbReference type="ARBA" id="ARBA00022840"/>
    </source>
</evidence>
<comment type="caution">
    <text evidence="4">The sequence shown here is derived from an EMBL/GenBank/DDBJ whole genome shotgun (WGS) entry which is preliminary data.</text>
</comment>